<feature type="domain" description="Xylulose 5-phosphate/Fructose 6-phosphate phosphoketolase C-terminal" evidence="3">
    <location>
        <begin position="137"/>
        <end position="338"/>
    </location>
</feature>
<dbReference type="InterPro" id="IPR029061">
    <property type="entry name" value="THDP-binding"/>
</dbReference>
<keyword evidence="2" id="KW-0456">Lyase</keyword>
<sequence length="342" mass="39556">MNNSGRIIDSQLSEHQAEGWLEGYVLTGRHGFFATYEAFGRVVDSMLTQHFKWLRKAKEQAWRRYYPALNFVDTSTVFQQDHNGYTHQDPGLLTHLFEKGHADLVHEYLPADANSLLAVSDKAFKDRECINILVTSKQPRPQWFSIDEAKRLVDHGLGYIDWASTDHNAKPDVVFASTGTEPTIETLAAIDILHKEFPSLKIRYINVIDVMKLMPTSKNNAAISDQEFERLFPIGVPVIFAWHGFKPMMSSIWFERGRGKDDIHIHCYEENGDITTPFDMRVLNELDRFHLVKDAVMMTKLADTNAEFIEQIDRLLDKHHVYIRDYGEDMPEVVSWKWQGLK</sequence>
<dbReference type="InterPro" id="IPR005593">
    <property type="entry name" value="Xul5P/Fru6P_PKetolase"/>
</dbReference>
<dbReference type="Pfam" id="PF09363">
    <property type="entry name" value="XFP_C"/>
    <property type="match status" value="1"/>
</dbReference>
<accession>E1NSF2</accession>
<organism evidence="4 5">
    <name type="scientific">Lactobacillus iners LactinV 01V1-a</name>
    <dbReference type="NCBI Taxonomy" id="879297"/>
    <lineage>
        <taxon>Bacteria</taxon>
        <taxon>Bacillati</taxon>
        <taxon>Bacillota</taxon>
        <taxon>Bacilli</taxon>
        <taxon>Lactobacillales</taxon>
        <taxon>Lactobacillaceae</taxon>
        <taxon>Lactobacillus</taxon>
    </lineage>
</organism>
<gene>
    <name evidence="4" type="primary">xfp</name>
    <name evidence="4" type="ORF">HMPREF9211_1012</name>
</gene>
<evidence type="ECO:0000313" key="5">
    <source>
        <dbReference type="Proteomes" id="UP000003648"/>
    </source>
</evidence>
<dbReference type="GO" id="GO:0016832">
    <property type="term" value="F:aldehyde-lyase activity"/>
    <property type="evidence" value="ECO:0007669"/>
    <property type="project" value="InterPro"/>
</dbReference>
<evidence type="ECO:0000256" key="2">
    <source>
        <dbReference type="ARBA" id="ARBA00023239"/>
    </source>
</evidence>
<dbReference type="GO" id="GO:0005975">
    <property type="term" value="P:carbohydrate metabolic process"/>
    <property type="evidence" value="ECO:0007669"/>
    <property type="project" value="InterPro"/>
</dbReference>
<dbReference type="Gene3D" id="3.40.50.970">
    <property type="match status" value="1"/>
</dbReference>
<dbReference type="Proteomes" id="UP000003648">
    <property type="component" value="Unassembled WGS sequence"/>
</dbReference>
<dbReference type="InterPro" id="IPR018969">
    <property type="entry name" value="Xul5P/Fru6P_PKetolase_C"/>
</dbReference>
<comment type="caution">
    <text evidence="4">The sequence shown here is derived from an EMBL/GenBank/DDBJ whole genome shotgun (WGS) entry which is preliminary data.</text>
</comment>
<dbReference type="PANTHER" id="PTHR31273">
    <property type="entry name" value="PHOSPHOKETOLASE-RELATED"/>
    <property type="match status" value="1"/>
</dbReference>
<name>E1NSF2_9LACO</name>
<dbReference type="AlphaFoldDB" id="E1NSF2"/>
<dbReference type="PANTHER" id="PTHR31273:SF0">
    <property type="entry name" value="PHOSPHOKETOLASE-RELATED"/>
    <property type="match status" value="1"/>
</dbReference>
<dbReference type="Pfam" id="PF03894">
    <property type="entry name" value="XFP"/>
    <property type="match status" value="1"/>
</dbReference>
<evidence type="ECO:0000259" key="3">
    <source>
        <dbReference type="Pfam" id="PF09363"/>
    </source>
</evidence>
<dbReference type="InterPro" id="IPR009014">
    <property type="entry name" value="Transketo_C/PFOR_II"/>
</dbReference>
<dbReference type="EMBL" id="AEHQ01000037">
    <property type="protein sequence ID" value="EFO70950.1"/>
    <property type="molecule type" value="Genomic_DNA"/>
</dbReference>
<evidence type="ECO:0000313" key="4">
    <source>
        <dbReference type="EMBL" id="EFO70950.1"/>
    </source>
</evidence>
<dbReference type="SUPFAM" id="SSF52518">
    <property type="entry name" value="Thiamin diphosphate-binding fold (THDP-binding)"/>
    <property type="match status" value="1"/>
</dbReference>
<protein>
    <submittedName>
        <fullName evidence="4">D-xylulose 5-phosphate/D-fructose 6-phosphate phosphoketolase</fullName>
    </submittedName>
</protein>
<evidence type="ECO:0000256" key="1">
    <source>
        <dbReference type="ARBA" id="ARBA00005623"/>
    </source>
</evidence>
<reference evidence="4 5" key="1">
    <citation type="submission" date="2010-09" db="EMBL/GenBank/DDBJ databases">
        <authorList>
            <person name="Durkin A.S."/>
            <person name="Madupu R."/>
            <person name="Torralba M."/>
            <person name="Gillis M."/>
            <person name="Methe B."/>
            <person name="Sutton G."/>
            <person name="Nelson K.E."/>
        </authorList>
    </citation>
    <scope>NUCLEOTIDE SEQUENCE [LARGE SCALE GENOMIC DNA]</scope>
    <source>
        <strain evidence="4 5">LactinV 01V1-a</strain>
    </source>
</reference>
<proteinExistence type="inferred from homology"/>
<dbReference type="Gene3D" id="3.40.50.920">
    <property type="match status" value="1"/>
</dbReference>
<comment type="similarity">
    <text evidence="1">Belongs to the XFP family.</text>
</comment>